<feature type="domain" description="Peptidase S9 prolyl oligopeptidase catalytic" evidence="3">
    <location>
        <begin position="462"/>
        <end position="660"/>
    </location>
</feature>
<dbReference type="SUPFAM" id="SSF53474">
    <property type="entry name" value="alpha/beta-Hydrolases"/>
    <property type="match status" value="1"/>
</dbReference>
<dbReference type="AlphaFoldDB" id="A0A5J6MWA3"/>
<dbReference type="OrthoDB" id="9802240at2"/>
<dbReference type="SUPFAM" id="SSF82171">
    <property type="entry name" value="DPP6 N-terminal domain-like"/>
    <property type="match status" value="1"/>
</dbReference>
<dbReference type="InterPro" id="IPR029058">
    <property type="entry name" value="AB_hydrolase_fold"/>
</dbReference>
<evidence type="ECO:0000259" key="3">
    <source>
        <dbReference type="Pfam" id="PF00326"/>
    </source>
</evidence>
<name>A0A5J6MWA3_9PROT</name>
<dbReference type="GO" id="GO:0006508">
    <property type="term" value="P:proteolysis"/>
    <property type="evidence" value="ECO:0007669"/>
    <property type="project" value="InterPro"/>
</dbReference>
<dbReference type="KEGG" id="htq:FRZ44_44280"/>
<evidence type="ECO:0000313" key="5">
    <source>
        <dbReference type="Proteomes" id="UP000326202"/>
    </source>
</evidence>
<evidence type="ECO:0000313" key="4">
    <source>
        <dbReference type="EMBL" id="QEX19116.1"/>
    </source>
</evidence>
<sequence>MQADLRHTELFKRIQKADADWLQLGAHQTPDLYDIALSPDGRTLAGSGVFAEALEGTLPQRICLVDTASGELKVVSSGPSTDLAPKWSPDGRRLAYLSDRDEPGIAQLCLLDIASKAETRVTVKGLWLEYAHWSPDGRSILLGAAERGVDLSGFQGGYTFQTSDPSLPDWTPQVDIGVDDSQWRSLWIYDVASAALRRLTANGLNPWEACWAGDKAIACIASDNPHENDWYKASVRLIDLASGKARTVYTPKDQIGWLSASPSGRQLALVASFSSDRQSTTGDLMIVSLQDGSARRADTNGADITFTAWQSETDILIAGIRSLETVLALCDARTARSRELWTGTETTLGGERFFPFVSPAAAPGDCAVTMEGFFTPQSLAMFRGGEMKTFRRLGPPGAEASLAALGRAEPYRWKAKDGLEIHGWLLRPTKGSGPRALIVDVHGGPVWSWRPTCAGRSSLYVTLLQDGYAIFQPNVRGSTGRGQEFARLVAGDMGGGDAQDILSGLDQLVADGIADPKRLGVTGVSYGGIMAAWIITQDTRFAASVVVSPVTDYVSEQLTSHIRGFCENFLLDDYKNPGGEYFKRSAIMFADRVKTPTMNICGALDRNCPAVQAIEFHRALLQHGVKSTLVHYPKEGHWVQHHPAIADYGARVVTWFQEHMPA</sequence>
<gene>
    <name evidence="4" type="ORF">FRZ44_44280</name>
</gene>
<accession>A0A5J6MWA3</accession>
<keyword evidence="1" id="KW-0378">Hydrolase</keyword>
<dbReference type="PANTHER" id="PTHR42776">
    <property type="entry name" value="SERINE PEPTIDASE S9 FAMILY MEMBER"/>
    <property type="match status" value="1"/>
</dbReference>
<dbReference type="InterPro" id="IPR011042">
    <property type="entry name" value="6-blade_b-propeller_TolB-like"/>
</dbReference>
<dbReference type="Gene3D" id="3.40.50.1820">
    <property type="entry name" value="alpha/beta hydrolase"/>
    <property type="match status" value="1"/>
</dbReference>
<evidence type="ECO:0000256" key="1">
    <source>
        <dbReference type="ARBA" id="ARBA00022801"/>
    </source>
</evidence>
<dbReference type="GO" id="GO:0004252">
    <property type="term" value="F:serine-type endopeptidase activity"/>
    <property type="evidence" value="ECO:0007669"/>
    <property type="project" value="TreeGrafter"/>
</dbReference>
<dbReference type="PANTHER" id="PTHR42776:SF4">
    <property type="entry name" value="ACYLAMINO-ACID-RELEASING ENZYME"/>
    <property type="match status" value="1"/>
</dbReference>
<protein>
    <submittedName>
        <fullName evidence="4">Acylaminoacyl-peptidase</fullName>
    </submittedName>
</protein>
<dbReference type="Gene3D" id="2.120.10.30">
    <property type="entry name" value="TolB, C-terminal domain"/>
    <property type="match status" value="2"/>
</dbReference>
<keyword evidence="5" id="KW-1185">Reference proteome</keyword>
<reference evidence="4 5" key="1">
    <citation type="submission" date="2019-08" db="EMBL/GenBank/DDBJ databases">
        <title>Hyperibacter terrae gen. nov., sp. nov. and Hyperibacter viscosus sp. nov., two new members in the family Rhodospirillaceae isolated from the rhizosphere of Hypericum perforatum.</title>
        <authorList>
            <person name="Noviana Z."/>
        </authorList>
    </citation>
    <scope>NUCLEOTIDE SEQUENCE [LARGE SCALE GENOMIC DNA]</scope>
    <source>
        <strain evidence="4 5">R5913</strain>
    </source>
</reference>
<dbReference type="EMBL" id="CP042906">
    <property type="protein sequence ID" value="QEX19116.1"/>
    <property type="molecule type" value="Genomic_DNA"/>
</dbReference>
<dbReference type="Proteomes" id="UP000326202">
    <property type="component" value="Chromosome"/>
</dbReference>
<dbReference type="InterPro" id="IPR011659">
    <property type="entry name" value="WD40"/>
</dbReference>
<evidence type="ECO:0000256" key="2">
    <source>
        <dbReference type="ARBA" id="ARBA00022825"/>
    </source>
</evidence>
<dbReference type="Pfam" id="PF07676">
    <property type="entry name" value="PD40"/>
    <property type="match status" value="1"/>
</dbReference>
<dbReference type="Pfam" id="PF00326">
    <property type="entry name" value="Peptidase_S9"/>
    <property type="match status" value="1"/>
</dbReference>
<organism evidence="4 5">
    <name type="scientific">Hypericibacter terrae</name>
    <dbReference type="NCBI Taxonomy" id="2602015"/>
    <lineage>
        <taxon>Bacteria</taxon>
        <taxon>Pseudomonadati</taxon>
        <taxon>Pseudomonadota</taxon>
        <taxon>Alphaproteobacteria</taxon>
        <taxon>Rhodospirillales</taxon>
        <taxon>Dongiaceae</taxon>
        <taxon>Hypericibacter</taxon>
    </lineage>
</organism>
<proteinExistence type="predicted"/>
<dbReference type="RefSeq" id="WP_151179207.1">
    <property type="nucleotide sequence ID" value="NZ_CP042906.1"/>
</dbReference>
<dbReference type="InterPro" id="IPR001375">
    <property type="entry name" value="Peptidase_S9_cat"/>
</dbReference>
<keyword evidence="2" id="KW-0720">Serine protease</keyword>
<keyword evidence="2" id="KW-0645">Protease</keyword>